<keyword evidence="1" id="KW-1133">Transmembrane helix</keyword>
<feature type="transmembrane region" description="Helical" evidence="1">
    <location>
        <begin position="251"/>
        <end position="270"/>
    </location>
</feature>
<sequence>MSLISHIHGLTHADWIIKNVTHEYKDLDFYIASNSNSIIEVECKGTFKDPKIKPSRQKRSIEEKKKAQRDLESNGEKILYGVIVSYYNQEDELARFRLLDPESDNQYTNPFKLRIQSRLFFYLSLLNLFSKSHFLIALANRLRILKALEADQIKKLNSIPLINSRGKVFDFPISLDLHRTPLPNKDYIGVIFKNTRSDNYYFFGLHRNIINILIKQNFSEIAQFRFQPKTEKVPFFEAHIKNEKRFLTGQIMMSSSGIALGIFTPISSLLQTKKRRII</sequence>
<keyword evidence="3" id="KW-1185">Reference proteome</keyword>
<evidence type="ECO:0000256" key="1">
    <source>
        <dbReference type="SAM" id="Phobius"/>
    </source>
</evidence>
<comment type="caution">
    <text evidence="2">The sequence shown here is derived from an EMBL/GenBank/DDBJ whole genome shotgun (WGS) entry which is preliminary data.</text>
</comment>
<dbReference type="AlphaFoldDB" id="A0A1B9F2J1"/>
<dbReference type="EMBL" id="MAGO01000020">
    <property type="protein sequence ID" value="OCC14149.1"/>
    <property type="molecule type" value="Genomic_DNA"/>
</dbReference>
<gene>
    <name evidence="2" type="ORF">DBT_2453</name>
</gene>
<reference evidence="2 3" key="1">
    <citation type="submission" date="2016-06" db="EMBL/GenBank/DDBJ databases">
        <title>Respiratory ammonification of nitrate coupled to the oxidation of elemental sulfur in deep-sea autotrophic thermophilic bacteria.</title>
        <authorList>
            <person name="Slobodkina G.B."/>
            <person name="Mardanov A.V."/>
            <person name="Ravin N.V."/>
            <person name="Frolova A.A."/>
            <person name="Viryasiv M.B."/>
            <person name="Chernyh N.A."/>
            <person name="Bonch-Osmolovskaya E.A."/>
            <person name="Slobodkin A.I."/>
        </authorList>
    </citation>
    <scope>NUCLEOTIDE SEQUENCE [LARGE SCALE GENOMIC DNA]</scope>
    <source>
        <strain evidence="2 3">S69</strain>
    </source>
</reference>
<protein>
    <submittedName>
        <fullName evidence="2">Uncharacterized protein</fullName>
    </submittedName>
</protein>
<organism evidence="2 3">
    <name type="scientific">Dissulfuribacter thermophilus</name>
    <dbReference type="NCBI Taxonomy" id="1156395"/>
    <lineage>
        <taxon>Bacteria</taxon>
        <taxon>Pseudomonadati</taxon>
        <taxon>Thermodesulfobacteriota</taxon>
        <taxon>Dissulfuribacteria</taxon>
        <taxon>Dissulfuribacterales</taxon>
        <taxon>Dissulfuribacteraceae</taxon>
        <taxon>Dissulfuribacter</taxon>
    </lineage>
</organism>
<name>A0A1B9F2J1_9BACT</name>
<proteinExistence type="predicted"/>
<keyword evidence="1" id="KW-0812">Transmembrane</keyword>
<evidence type="ECO:0000313" key="2">
    <source>
        <dbReference type="EMBL" id="OCC14149.1"/>
    </source>
</evidence>
<accession>A0A1B9F2J1</accession>
<keyword evidence="1" id="KW-0472">Membrane</keyword>
<dbReference type="Proteomes" id="UP000093080">
    <property type="component" value="Unassembled WGS sequence"/>
</dbReference>
<evidence type="ECO:0000313" key="3">
    <source>
        <dbReference type="Proteomes" id="UP000093080"/>
    </source>
</evidence>
<dbReference type="STRING" id="1156395.DBT_2453"/>